<evidence type="ECO:0000256" key="1">
    <source>
        <dbReference type="ARBA" id="ARBA00004141"/>
    </source>
</evidence>
<evidence type="ECO:0000259" key="9">
    <source>
        <dbReference type="PROSITE" id="PS50262"/>
    </source>
</evidence>
<name>G5ASZ6_HETGA</name>
<evidence type="ECO:0000313" key="11">
    <source>
        <dbReference type="Proteomes" id="UP000006813"/>
    </source>
</evidence>
<dbReference type="PRINTS" id="PR00237">
    <property type="entry name" value="GPCRRHODOPSN"/>
</dbReference>
<evidence type="ECO:0000256" key="5">
    <source>
        <dbReference type="ARBA" id="ARBA00023136"/>
    </source>
</evidence>
<comment type="subcellular location">
    <subcellularLocation>
        <location evidence="1">Membrane</location>
        <topology evidence="1">Multi-pass membrane protein</topology>
    </subcellularLocation>
</comment>
<evidence type="ECO:0000256" key="7">
    <source>
        <dbReference type="ARBA" id="ARBA00023224"/>
    </source>
</evidence>
<dbReference type="GO" id="GO:0004930">
    <property type="term" value="F:G protein-coupled receptor activity"/>
    <property type="evidence" value="ECO:0007669"/>
    <property type="project" value="UniProtKB-KW"/>
</dbReference>
<keyword evidence="2 8" id="KW-0812">Transmembrane</keyword>
<dbReference type="GO" id="GO:0004984">
    <property type="term" value="F:olfactory receptor activity"/>
    <property type="evidence" value="ECO:0007669"/>
    <property type="project" value="InterPro"/>
</dbReference>
<feature type="transmembrane region" description="Helical" evidence="8">
    <location>
        <begin position="26"/>
        <end position="50"/>
    </location>
</feature>
<reference evidence="10 11" key="1">
    <citation type="journal article" date="2011" name="Nature">
        <title>Genome sequencing reveals insights into physiology and longevity of the naked mole rat.</title>
        <authorList>
            <person name="Kim E.B."/>
            <person name="Fang X."/>
            <person name="Fushan A.A."/>
            <person name="Huang Z."/>
            <person name="Lobanov A.V."/>
            <person name="Han L."/>
            <person name="Marino S.M."/>
            <person name="Sun X."/>
            <person name="Turanov A.A."/>
            <person name="Yang P."/>
            <person name="Yim S.H."/>
            <person name="Zhao X."/>
            <person name="Kasaikina M.V."/>
            <person name="Stoletzki N."/>
            <person name="Peng C."/>
            <person name="Polak P."/>
            <person name="Xiong Z."/>
            <person name="Kiezun A."/>
            <person name="Zhu Y."/>
            <person name="Chen Y."/>
            <person name="Kryukov G.V."/>
            <person name="Zhang Q."/>
            <person name="Peshkin L."/>
            <person name="Yang L."/>
            <person name="Bronson R.T."/>
            <person name="Buffenstein R."/>
            <person name="Wang B."/>
            <person name="Han C."/>
            <person name="Li Q."/>
            <person name="Chen L."/>
            <person name="Zhao W."/>
            <person name="Sunyaev S.R."/>
            <person name="Park T.J."/>
            <person name="Zhang G."/>
            <person name="Wang J."/>
            <person name="Gladyshev V.N."/>
        </authorList>
    </citation>
    <scope>NUCLEOTIDE SEQUENCE [LARGE SCALE GENOMIC DNA]</scope>
</reference>
<sequence>MELNNNTWTSEFLLLGFSEEPRLQPVFFWLFLSMYLTMIIGNLLIILATISDSYLHTPMYLFLSNLSFADRCLTSTTMPKMLENMQTQSKIISYAGCITQIQFFILFASLGNFLLAVMVYDLFVVICHPLHYTAIMNPCFCGLMAVSTWIMSVLHALLQSLMVLRLTFCEDRNATLFL</sequence>
<dbReference type="PROSITE" id="PS50262">
    <property type="entry name" value="G_PROTEIN_RECEP_F1_2"/>
    <property type="match status" value="1"/>
</dbReference>
<dbReference type="Gene3D" id="1.20.1070.10">
    <property type="entry name" value="Rhodopsin 7-helix transmembrane proteins"/>
    <property type="match status" value="1"/>
</dbReference>
<feature type="transmembrane region" description="Helical" evidence="8">
    <location>
        <begin position="135"/>
        <end position="158"/>
    </location>
</feature>
<dbReference type="FunFam" id="1.20.1070.10:FF:000410">
    <property type="entry name" value="Olfactory receptor 1348"/>
    <property type="match status" value="1"/>
</dbReference>
<keyword evidence="5 8" id="KW-0472">Membrane</keyword>
<evidence type="ECO:0000256" key="2">
    <source>
        <dbReference type="ARBA" id="ARBA00022692"/>
    </source>
</evidence>
<accession>G5ASZ6</accession>
<dbReference type="OMA" id="VELIWAG"/>
<keyword evidence="4" id="KW-0297">G-protein coupled receptor</keyword>
<evidence type="ECO:0000256" key="8">
    <source>
        <dbReference type="SAM" id="Phobius"/>
    </source>
</evidence>
<dbReference type="AlphaFoldDB" id="G5ASZ6"/>
<dbReference type="SUPFAM" id="SSF81321">
    <property type="entry name" value="Family A G protein-coupled receptor-like"/>
    <property type="match status" value="1"/>
</dbReference>
<evidence type="ECO:0000313" key="10">
    <source>
        <dbReference type="EMBL" id="EHB00157.1"/>
    </source>
</evidence>
<protein>
    <submittedName>
        <fullName evidence="10">Olfactory receptor 7A17</fullName>
    </submittedName>
</protein>
<feature type="domain" description="G-protein coupled receptors family 1 profile" evidence="9">
    <location>
        <begin position="41"/>
        <end position="178"/>
    </location>
</feature>
<dbReference type="Proteomes" id="UP000006813">
    <property type="component" value="Unassembled WGS sequence"/>
</dbReference>
<dbReference type="InterPro" id="IPR000725">
    <property type="entry name" value="Olfact_rcpt"/>
</dbReference>
<dbReference type="Pfam" id="PF00001">
    <property type="entry name" value="7tm_1"/>
    <property type="match status" value="1"/>
</dbReference>
<keyword evidence="3 8" id="KW-1133">Transmembrane helix</keyword>
<feature type="transmembrane region" description="Helical" evidence="8">
    <location>
        <begin position="91"/>
        <end position="115"/>
    </location>
</feature>
<gene>
    <name evidence="10" type="ORF">GW7_19770</name>
</gene>
<organism evidence="10 11">
    <name type="scientific">Heterocephalus glaber</name>
    <name type="common">Naked mole rat</name>
    <dbReference type="NCBI Taxonomy" id="10181"/>
    <lineage>
        <taxon>Eukaryota</taxon>
        <taxon>Metazoa</taxon>
        <taxon>Chordata</taxon>
        <taxon>Craniata</taxon>
        <taxon>Vertebrata</taxon>
        <taxon>Euteleostomi</taxon>
        <taxon>Mammalia</taxon>
        <taxon>Eutheria</taxon>
        <taxon>Euarchontoglires</taxon>
        <taxon>Glires</taxon>
        <taxon>Rodentia</taxon>
        <taxon>Hystricomorpha</taxon>
        <taxon>Bathyergidae</taxon>
        <taxon>Heterocephalus</taxon>
    </lineage>
</organism>
<keyword evidence="6 10" id="KW-0675">Receptor</keyword>
<dbReference type="InParanoid" id="G5ASZ6"/>
<dbReference type="PRINTS" id="PR00245">
    <property type="entry name" value="OLFACTORYR"/>
</dbReference>
<keyword evidence="7" id="KW-0807">Transducer</keyword>
<dbReference type="InterPro" id="IPR000276">
    <property type="entry name" value="GPCR_Rhodpsn"/>
</dbReference>
<evidence type="ECO:0000256" key="4">
    <source>
        <dbReference type="ARBA" id="ARBA00023040"/>
    </source>
</evidence>
<evidence type="ECO:0000256" key="6">
    <source>
        <dbReference type="ARBA" id="ARBA00023170"/>
    </source>
</evidence>
<dbReference type="GO" id="GO:0016020">
    <property type="term" value="C:membrane"/>
    <property type="evidence" value="ECO:0007669"/>
    <property type="project" value="UniProtKB-SubCell"/>
</dbReference>
<dbReference type="EMBL" id="JH166821">
    <property type="protein sequence ID" value="EHB00157.1"/>
    <property type="molecule type" value="Genomic_DNA"/>
</dbReference>
<evidence type="ECO:0000256" key="3">
    <source>
        <dbReference type="ARBA" id="ARBA00022989"/>
    </source>
</evidence>
<dbReference type="InterPro" id="IPR017452">
    <property type="entry name" value="GPCR_Rhodpsn_7TM"/>
</dbReference>
<proteinExistence type="predicted"/>
<dbReference type="PANTHER" id="PTHR48001">
    <property type="entry name" value="OLFACTORY RECEPTOR"/>
    <property type="match status" value="1"/>
</dbReference>